<sequence length="142" mass="15995">MGKTQKTVLKYPYHKIFESHKRKNVNINIINDYPNDILLGINSFFKNLDRCALCIVFESEIATSVIVPLVLACSANKISLLVLPDVSEIKLNQRDKIPSCIVSSCDESLTKWLKDFLNCHNVAPPILGCLDAIYEKTNSKLL</sequence>
<dbReference type="HOGENOM" id="CLU_1816896_0_0_1"/>
<evidence type="ECO:0000313" key="1">
    <source>
        <dbReference type="EMBL" id="EPZ33034.1"/>
    </source>
</evidence>
<dbReference type="Proteomes" id="UP000030755">
    <property type="component" value="Unassembled WGS sequence"/>
</dbReference>
<reference evidence="5" key="2">
    <citation type="journal article" date="2018" name="Nat. Microbiol.">
        <title>Leveraging single-cell genomics to expand the fungal tree of life.</title>
        <authorList>
            <person name="Ahrendt S.R."/>
            <person name="Quandt C.A."/>
            <person name="Ciobanu D."/>
            <person name="Clum A."/>
            <person name="Salamov A."/>
            <person name="Andreopoulos B."/>
            <person name="Cheng J.F."/>
            <person name="Woyke T."/>
            <person name="Pelin A."/>
            <person name="Henrissat B."/>
            <person name="Reynolds N.K."/>
            <person name="Benny G.L."/>
            <person name="Smith M.E."/>
            <person name="James T.Y."/>
            <person name="Grigoriev I.V."/>
        </authorList>
    </citation>
    <scope>NUCLEOTIDE SEQUENCE [LARGE SCALE GENOMIC DNA]</scope>
    <source>
        <strain evidence="5">CSF55</strain>
    </source>
</reference>
<evidence type="ECO:0000313" key="2">
    <source>
        <dbReference type="EMBL" id="RKP19487.1"/>
    </source>
</evidence>
<evidence type="ECO:0000313" key="3">
    <source>
        <dbReference type="EMBL" id="RKP19490.1"/>
    </source>
</evidence>
<accession>A0A075AWU9</accession>
<reference evidence="1 4" key="1">
    <citation type="journal article" date="2013" name="Curr. Biol.">
        <title>Shared signatures of parasitism and phylogenomics unite Cryptomycota and microsporidia.</title>
        <authorList>
            <person name="James T.Y."/>
            <person name="Pelin A."/>
            <person name="Bonen L."/>
            <person name="Ahrendt S."/>
            <person name="Sain D."/>
            <person name="Corradi N."/>
            <person name="Stajich J.E."/>
        </authorList>
    </citation>
    <scope>NUCLEOTIDE SEQUENCE [LARGE SCALE GENOMIC DNA]</scope>
    <source>
        <strain evidence="1 4">CSF55</strain>
        <strain evidence="1 4">CSF55</strain>
    </source>
</reference>
<organism evidence="1 4">
    <name type="scientific">Rozella allomycis (strain CSF55)</name>
    <dbReference type="NCBI Taxonomy" id="988480"/>
    <lineage>
        <taxon>Eukaryota</taxon>
        <taxon>Fungi</taxon>
        <taxon>Fungi incertae sedis</taxon>
        <taxon>Cryptomycota</taxon>
        <taxon>Cryptomycota incertae sedis</taxon>
        <taxon>Rozella</taxon>
    </lineage>
</organism>
<evidence type="ECO:0000313" key="5">
    <source>
        <dbReference type="Proteomes" id="UP000281549"/>
    </source>
</evidence>
<proteinExistence type="predicted"/>
<dbReference type="Proteomes" id="UP000281549">
    <property type="component" value="Unassembled WGS sequence"/>
</dbReference>
<dbReference type="EMBL" id="ML005214">
    <property type="protein sequence ID" value="RKP19490.1"/>
    <property type="molecule type" value="Genomic_DNA"/>
</dbReference>
<dbReference type="EMBL" id="ML005214">
    <property type="protein sequence ID" value="RKP19487.1"/>
    <property type="molecule type" value="Genomic_DNA"/>
</dbReference>
<name>A0A075AWU9_ROZAC</name>
<gene>
    <name evidence="1" type="ORF">O9G_005030</name>
    <name evidence="2" type="ORF">ROZALSC1DRAFT_28917</name>
    <name evidence="3" type="ORF">ROZALSC1DRAFT_28920</name>
</gene>
<evidence type="ECO:0000313" key="4">
    <source>
        <dbReference type="Proteomes" id="UP000030755"/>
    </source>
</evidence>
<reference evidence="2" key="3">
    <citation type="submission" date="2018-08" db="EMBL/GenBank/DDBJ databases">
        <title>Leveraging single-cell genomics to expand the Fungal Tree of Life.</title>
        <authorList>
            <consortium name="DOE Joint Genome Institute"/>
            <person name="Ahrendt S.R."/>
            <person name="Quandt C.A."/>
            <person name="Ciobanu D."/>
            <person name="Clum A."/>
            <person name="Salamov A."/>
            <person name="Andreopoulos B."/>
            <person name="Cheng J.-F."/>
            <person name="Woyke T."/>
            <person name="Pelin A."/>
            <person name="Henrissat B."/>
            <person name="Reynolds N."/>
            <person name="Benny G.L."/>
            <person name="Smith M.E."/>
            <person name="James T.Y."/>
            <person name="Grigoriev I.V."/>
        </authorList>
    </citation>
    <scope>NUCLEOTIDE SEQUENCE</scope>
    <source>
        <strain evidence="2">CSF55</strain>
    </source>
</reference>
<protein>
    <submittedName>
        <fullName evidence="1">Uncharacterized protein</fullName>
    </submittedName>
</protein>
<dbReference type="AlphaFoldDB" id="A0A075AWU9"/>
<keyword evidence="4" id="KW-1185">Reference proteome</keyword>
<dbReference type="EMBL" id="KE561084">
    <property type="protein sequence ID" value="EPZ33034.1"/>
    <property type="molecule type" value="Genomic_DNA"/>
</dbReference>